<dbReference type="EMBL" id="CM002922">
    <property type="protein sequence ID" value="KGN65127.1"/>
    <property type="molecule type" value="Genomic_DNA"/>
</dbReference>
<reference evidence="2 3" key="2">
    <citation type="journal article" date="2009" name="PLoS ONE">
        <title>An integrated genetic and cytogenetic map of the cucumber genome.</title>
        <authorList>
            <person name="Ren Y."/>
            <person name="Zhang Z."/>
            <person name="Liu J."/>
            <person name="Staub J.E."/>
            <person name="Han Y."/>
            <person name="Cheng Z."/>
            <person name="Li X."/>
            <person name="Lu J."/>
            <person name="Miao H."/>
            <person name="Kang H."/>
            <person name="Xie B."/>
            <person name="Gu X."/>
            <person name="Wang X."/>
            <person name="Du Y."/>
            <person name="Jin W."/>
            <person name="Huang S."/>
        </authorList>
    </citation>
    <scope>NUCLEOTIDE SEQUENCE [LARGE SCALE GENOMIC DNA]</scope>
    <source>
        <strain evidence="3">cv. 9930</strain>
    </source>
</reference>
<sequence>MPSYKRLQSVRNYIQSKDKEDEGMDENGGTASLKVAKLKQSSGVIEDTEDTVKR</sequence>
<protein>
    <submittedName>
        <fullName evidence="2">Uncharacterized protein</fullName>
    </submittedName>
</protein>
<dbReference type="AlphaFoldDB" id="A0A0A0LWC2"/>
<reference evidence="2 3" key="1">
    <citation type="journal article" date="2009" name="Nat. Genet.">
        <title>The genome of the cucumber, Cucumis sativus L.</title>
        <authorList>
            <person name="Huang S."/>
            <person name="Li R."/>
            <person name="Zhang Z."/>
            <person name="Li L."/>
            <person name="Gu X."/>
            <person name="Fan W."/>
            <person name="Lucas W.J."/>
            <person name="Wang X."/>
            <person name="Xie B."/>
            <person name="Ni P."/>
            <person name="Ren Y."/>
            <person name="Zhu H."/>
            <person name="Li J."/>
            <person name="Lin K."/>
            <person name="Jin W."/>
            <person name="Fei Z."/>
            <person name="Li G."/>
            <person name="Staub J."/>
            <person name="Kilian A."/>
            <person name="van der Vossen E.A."/>
            <person name="Wu Y."/>
            <person name="Guo J."/>
            <person name="He J."/>
            <person name="Jia Z."/>
            <person name="Ren Y."/>
            <person name="Tian G."/>
            <person name="Lu Y."/>
            <person name="Ruan J."/>
            <person name="Qian W."/>
            <person name="Wang M."/>
            <person name="Huang Q."/>
            <person name="Li B."/>
            <person name="Xuan Z."/>
            <person name="Cao J."/>
            <person name="Asan"/>
            <person name="Wu Z."/>
            <person name="Zhang J."/>
            <person name="Cai Q."/>
            <person name="Bai Y."/>
            <person name="Zhao B."/>
            <person name="Han Y."/>
            <person name="Li Y."/>
            <person name="Li X."/>
            <person name="Wang S."/>
            <person name="Shi Q."/>
            <person name="Liu S."/>
            <person name="Cho W.K."/>
            <person name="Kim J.Y."/>
            <person name="Xu Y."/>
            <person name="Heller-Uszynska K."/>
            <person name="Miao H."/>
            <person name="Cheng Z."/>
            <person name="Zhang S."/>
            <person name="Wu J."/>
            <person name="Yang Y."/>
            <person name="Kang H."/>
            <person name="Li M."/>
            <person name="Liang H."/>
            <person name="Ren X."/>
            <person name="Shi Z."/>
            <person name="Wen M."/>
            <person name="Jian M."/>
            <person name="Yang H."/>
            <person name="Zhang G."/>
            <person name="Yang Z."/>
            <person name="Chen R."/>
            <person name="Liu S."/>
            <person name="Li J."/>
            <person name="Ma L."/>
            <person name="Liu H."/>
            <person name="Zhou Y."/>
            <person name="Zhao J."/>
            <person name="Fang X."/>
            <person name="Li G."/>
            <person name="Fang L."/>
            <person name="Li Y."/>
            <person name="Liu D."/>
            <person name="Zheng H."/>
            <person name="Zhang Y."/>
            <person name="Qin N."/>
            <person name="Li Z."/>
            <person name="Yang G."/>
            <person name="Yang S."/>
            <person name="Bolund L."/>
            <person name="Kristiansen K."/>
            <person name="Zheng H."/>
            <person name="Li S."/>
            <person name="Zhang X."/>
            <person name="Yang H."/>
            <person name="Wang J."/>
            <person name="Sun R."/>
            <person name="Zhang B."/>
            <person name="Jiang S."/>
            <person name="Wang J."/>
            <person name="Du Y."/>
            <person name="Li S."/>
        </authorList>
    </citation>
    <scope>NUCLEOTIDE SEQUENCE [LARGE SCALE GENOMIC DNA]</scope>
    <source>
        <strain evidence="3">cv. 9930</strain>
    </source>
</reference>
<reference evidence="2 3" key="4">
    <citation type="journal article" date="2011" name="BMC Genomics">
        <title>RNA-Seq improves annotation of protein-coding genes in the cucumber genome.</title>
        <authorList>
            <person name="Li Z."/>
            <person name="Zhang Z."/>
            <person name="Yan P."/>
            <person name="Huang S."/>
            <person name="Fei Z."/>
            <person name="Lin K."/>
        </authorList>
    </citation>
    <scope>NUCLEOTIDE SEQUENCE [LARGE SCALE GENOMIC DNA]</scope>
    <source>
        <strain evidence="3">cv. 9930</strain>
    </source>
</reference>
<keyword evidence="3" id="KW-1185">Reference proteome</keyword>
<evidence type="ECO:0000313" key="3">
    <source>
        <dbReference type="Proteomes" id="UP000029981"/>
    </source>
</evidence>
<evidence type="ECO:0000313" key="2">
    <source>
        <dbReference type="EMBL" id="KGN65127.1"/>
    </source>
</evidence>
<proteinExistence type="predicted"/>
<organism evidence="2 3">
    <name type="scientific">Cucumis sativus</name>
    <name type="common">Cucumber</name>
    <dbReference type="NCBI Taxonomy" id="3659"/>
    <lineage>
        <taxon>Eukaryota</taxon>
        <taxon>Viridiplantae</taxon>
        <taxon>Streptophyta</taxon>
        <taxon>Embryophyta</taxon>
        <taxon>Tracheophyta</taxon>
        <taxon>Spermatophyta</taxon>
        <taxon>Magnoliopsida</taxon>
        <taxon>eudicotyledons</taxon>
        <taxon>Gunneridae</taxon>
        <taxon>Pentapetalae</taxon>
        <taxon>rosids</taxon>
        <taxon>fabids</taxon>
        <taxon>Cucurbitales</taxon>
        <taxon>Cucurbitaceae</taxon>
        <taxon>Benincaseae</taxon>
        <taxon>Cucumis</taxon>
    </lineage>
</organism>
<reference evidence="2 3" key="3">
    <citation type="journal article" date="2010" name="BMC Genomics">
        <title>Transcriptome sequencing and comparative analysis of cucumber flowers with different sex types.</title>
        <authorList>
            <person name="Guo S."/>
            <person name="Zheng Y."/>
            <person name="Joung J.G."/>
            <person name="Liu S."/>
            <person name="Zhang Z."/>
            <person name="Crasta O.R."/>
            <person name="Sobral B.W."/>
            <person name="Xu Y."/>
            <person name="Huang S."/>
            <person name="Fei Z."/>
        </authorList>
    </citation>
    <scope>NUCLEOTIDE SEQUENCE [LARGE SCALE GENOMIC DNA]</scope>
    <source>
        <strain evidence="3">cv. 9930</strain>
    </source>
</reference>
<feature type="region of interest" description="Disordered" evidence="1">
    <location>
        <begin position="15"/>
        <end position="54"/>
    </location>
</feature>
<dbReference type="Gramene" id="KGN65127">
    <property type="protein sequence ID" value="KGN65127"/>
    <property type="gene ID" value="Csa_1G230010"/>
</dbReference>
<evidence type="ECO:0000256" key="1">
    <source>
        <dbReference type="SAM" id="MobiDB-lite"/>
    </source>
</evidence>
<accession>A0A0A0LWC2</accession>
<dbReference type="Proteomes" id="UP000029981">
    <property type="component" value="Chromosome 1"/>
</dbReference>
<name>A0A0A0LWC2_CUCSA</name>
<gene>
    <name evidence="2" type="ORF">Csa_1G230010</name>
</gene>